<proteinExistence type="predicted"/>
<protein>
    <submittedName>
        <fullName evidence="1">Uncharacterized protein</fullName>
    </submittedName>
</protein>
<dbReference type="AlphaFoldDB" id="N2A8D3"/>
<gene>
    <name evidence="1" type="ORF">C823_04892</name>
</gene>
<dbReference type="HOGENOM" id="CLU_3381930_0_0_9"/>
<keyword evidence="2" id="KW-1185">Reference proteome</keyword>
<dbReference type="Proteomes" id="UP000012589">
    <property type="component" value="Unassembled WGS sequence"/>
</dbReference>
<organism evidence="1 2">
    <name type="scientific">Eubacterium plexicaudatum ASF492</name>
    <dbReference type="NCBI Taxonomy" id="1235802"/>
    <lineage>
        <taxon>Bacteria</taxon>
        <taxon>Bacillati</taxon>
        <taxon>Bacillota</taxon>
        <taxon>Clostridia</taxon>
        <taxon>Eubacteriales</taxon>
        <taxon>Eubacteriaceae</taxon>
        <taxon>Eubacterium</taxon>
    </lineage>
</organism>
<dbReference type="EMBL" id="AQFT01000141">
    <property type="protein sequence ID" value="EMZ20594.1"/>
    <property type="molecule type" value="Genomic_DNA"/>
</dbReference>
<evidence type="ECO:0000313" key="2">
    <source>
        <dbReference type="Proteomes" id="UP000012589"/>
    </source>
</evidence>
<evidence type="ECO:0000313" key="1">
    <source>
        <dbReference type="EMBL" id="EMZ20594.1"/>
    </source>
</evidence>
<comment type="caution">
    <text evidence="1">The sequence shown here is derived from an EMBL/GenBank/DDBJ whole genome shotgun (WGS) entry which is preliminary data.</text>
</comment>
<dbReference type="STRING" id="1235802.C823_04892"/>
<accession>N2A8D3</accession>
<sequence length="33" mass="3734">MILTNVKYNKNKIVEAVNIFKAASFWCVSSMAL</sequence>
<reference evidence="1 2" key="1">
    <citation type="journal article" date="2014" name="Genome Announc.">
        <title>Draft genome sequences of the altered schaedler flora, a defined bacterial community from gnotobiotic mice.</title>
        <authorList>
            <person name="Wannemuehler M.J."/>
            <person name="Overstreet A.M."/>
            <person name="Ward D.V."/>
            <person name="Phillips G.J."/>
        </authorList>
    </citation>
    <scope>NUCLEOTIDE SEQUENCE [LARGE SCALE GENOMIC DNA]</scope>
    <source>
        <strain evidence="1 2">ASF492</strain>
    </source>
</reference>
<name>N2A8D3_9FIRM</name>